<evidence type="ECO:0000313" key="11">
    <source>
        <dbReference type="EMBL" id="ASN80188.1"/>
    </source>
</evidence>
<accession>A0A221SU48</accession>
<keyword evidence="12" id="KW-1185">Reference proteome</keyword>
<comment type="catalytic activity">
    <reaction evidence="8 9">
        <text>hydroxymethylbilane = uroporphyrinogen III + H2O</text>
        <dbReference type="Rhea" id="RHEA:18965"/>
        <dbReference type="ChEBI" id="CHEBI:15377"/>
        <dbReference type="ChEBI" id="CHEBI:57308"/>
        <dbReference type="ChEBI" id="CHEBI:57845"/>
        <dbReference type="EC" id="4.2.1.75"/>
    </reaction>
</comment>
<dbReference type="EMBL" id="CP021081">
    <property type="protein sequence ID" value="ASN80188.1"/>
    <property type="molecule type" value="Genomic_DNA"/>
</dbReference>
<name>A0A221SU48_9DEIO</name>
<dbReference type="InterPro" id="IPR003754">
    <property type="entry name" value="4pyrrol_synth_uPrphyn_synth"/>
</dbReference>
<protein>
    <recommendedName>
        <fullName evidence="7 9">Uroporphyrinogen-III synthase</fullName>
        <ecNumber evidence="3 9">4.2.1.75</ecNumber>
    </recommendedName>
</protein>
<evidence type="ECO:0000256" key="7">
    <source>
        <dbReference type="ARBA" id="ARBA00040167"/>
    </source>
</evidence>
<dbReference type="PANTHER" id="PTHR38042:SF1">
    <property type="entry name" value="UROPORPHYRINOGEN-III SYNTHASE, CHLOROPLASTIC"/>
    <property type="match status" value="1"/>
</dbReference>
<organism evidence="11 12">
    <name type="scientific">Deinococcus ficus</name>
    <dbReference type="NCBI Taxonomy" id="317577"/>
    <lineage>
        <taxon>Bacteria</taxon>
        <taxon>Thermotogati</taxon>
        <taxon>Deinococcota</taxon>
        <taxon>Deinococci</taxon>
        <taxon>Deinococcales</taxon>
        <taxon>Deinococcaceae</taxon>
        <taxon>Deinococcus</taxon>
    </lineage>
</organism>
<feature type="domain" description="Tetrapyrrole biosynthesis uroporphyrinogen III synthase" evidence="10">
    <location>
        <begin position="24"/>
        <end position="241"/>
    </location>
</feature>
<dbReference type="GO" id="GO:0004852">
    <property type="term" value="F:uroporphyrinogen-III synthase activity"/>
    <property type="evidence" value="ECO:0007669"/>
    <property type="project" value="UniProtKB-UniRule"/>
</dbReference>
<dbReference type="RefSeq" id="WP_051307447.1">
    <property type="nucleotide sequence ID" value="NZ_CP021081.1"/>
</dbReference>
<evidence type="ECO:0000256" key="4">
    <source>
        <dbReference type="ARBA" id="ARBA00023239"/>
    </source>
</evidence>
<dbReference type="Pfam" id="PF02602">
    <property type="entry name" value="HEM4"/>
    <property type="match status" value="1"/>
</dbReference>
<evidence type="ECO:0000256" key="9">
    <source>
        <dbReference type="RuleBase" id="RU366031"/>
    </source>
</evidence>
<proteinExistence type="inferred from homology"/>
<dbReference type="KEGG" id="dfc:DFI_03425"/>
<gene>
    <name evidence="11" type="ORF">DFI_03425</name>
</gene>
<dbReference type="PANTHER" id="PTHR38042">
    <property type="entry name" value="UROPORPHYRINOGEN-III SYNTHASE, CHLOROPLASTIC"/>
    <property type="match status" value="1"/>
</dbReference>
<dbReference type="EC" id="4.2.1.75" evidence="3 9"/>
<dbReference type="GO" id="GO:0006782">
    <property type="term" value="P:protoporphyrinogen IX biosynthetic process"/>
    <property type="evidence" value="ECO:0007669"/>
    <property type="project" value="UniProtKB-UniRule"/>
</dbReference>
<dbReference type="Gene3D" id="3.40.50.10090">
    <property type="match status" value="2"/>
</dbReference>
<comment type="similarity">
    <text evidence="2 9">Belongs to the uroporphyrinogen-III synthase family.</text>
</comment>
<evidence type="ECO:0000256" key="3">
    <source>
        <dbReference type="ARBA" id="ARBA00013109"/>
    </source>
</evidence>
<reference evidence="11 12" key="1">
    <citation type="submission" date="2017-05" db="EMBL/GenBank/DDBJ databases">
        <title>The complete genome sequence of Deinococcus ficus isolated from the rhizosphere of the Ficus religiosa L. in Taiwan.</title>
        <authorList>
            <person name="Wu K.-M."/>
            <person name="Liao T.-L."/>
            <person name="Liu Y.-M."/>
            <person name="Young C.-C."/>
            <person name="Tsai S.-F."/>
        </authorList>
    </citation>
    <scope>NUCLEOTIDE SEQUENCE [LARGE SCALE GENOMIC DNA]</scope>
    <source>
        <strain evidence="11 12">CC-FR2-10</strain>
    </source>
</reference>
<dbReference type="CDD" id="cd06578">
    <property type="entry name" value="HemD"/>
    <property type="match status" value="1"/>
</dbReference>
<comment type="function">
    <text evidence="6 9">Catalyzes cyclization of the linear tetrapyrrole, hydroxymethylbilane, to the macrocyclic uroporphyrinogen III.</text>
</comment>
<keyword evidence="5 9" id="KW-0627">Porphyrin biosynthesis</keyword>
<sequence length="269" mass="27350">MSRAPSPPDRPLVAVTRAAGTNGDLAELLSVGGVEVVEVPLIRFTPPADVAAWHAVVQARLAAGGEGWLAVTSPQGARALREALAALGAGPRAGTLRLAVVGAGTAAVLEAVGLRPAFQPSRAEASVLGAELPAWPGEVVWHLTSQRSEPALGAALAARGVGYRRVEAYRTEPTRLTLAECAALRRADAVVLASGSAVRGLAAQVGVGGTVVVMGEPSAQVARALGFGQVVVAARPGLHELAQAVFGAVPSEGTKSRPDQLSDRSVRDE</sequence>
<dbReference type="GO" id="GO:0006780">
    <property type="term" value="P:uroporphyrinogen III biosynthetic process"/>
    <property type="evidence" value="ECO:0007669"/>
    <property type="project" value="UniProtKB-UniRule"/>
</dbReference>
<evidence type="ECO:0000313" key="12">
    <source>
        <dbReference type="Proteomes" id="UP000259030"/>
    </source>
</evidence>
<evidence type="ECO:0000256" key="2">
    <source>
        <dbReference type="ARBA" id="ARBA00008133"/>
    </source>
</evidence>
<evidence type="ECO:0000256" key="8">
    <source>
        <dbReference type="ARBA" id="ARBA00048617"/>
    </source>
</evidence>
<evidence type="ECO:0000256" key="1">
    <source>
        <dbReference type="ARBA" id="ARBA00004772"/>
    </source>
</evidence>
<dbReference type="AlphaFoldDB" id="A0A221SU48"/>
<evidence type="ECO:0000259" key="10">
    <source>
        <dbReference type="Pfam" id="PF02602"/>
    </source>
</evidence>
<dbReference type="Proteomes" id="UP000259030">
    <property type="component" value="Chromosome"/>
</dbReference>
<keyword evidence="4 9" id="KW-0456">Lyase</keyword>
<dbReference type="SUPFAM" id="SSF69618">
    <property type="entry name" value="HemD-like"/>
    <property type="match status" value="1"/>
</dbReference>
<comment type="pathway">
    <text evidence="1 9">Porphyrin-containing compound metabolism; protoporphyrin-IX biosynthesis; coproporphyrinogen-III from 5-aminolevulinate: step 3/4.</text>
</comment>
<evidence type="ECO:0000256" key="6">
    <source>
        <dbReference type="ARBA" id="ARBA00037589"/>
    </source>
</evidence>
<dbReference type="UniPathway" id="UPA00251">
    <property type="reaction ID" value="UER00320"/>
</dbReference>
<dbReference type="InterPro" id="IPR036108">
    <property type="entry name" value="4pyrrol_syn_uPrphyn_synt_sf"/>
</dbReference>
<evidence type="ECO:0000256" key="5">
    <source>
        <dbReference type="ARBA" id="ARBA00023244"/>
    </source>
</evidence>
<dbReference type="InterPro" id="IPR039793">
    <property type="entry name" value="UROS/Hem4"/>
</dbReference>
<dbReference type="STRING" id="317577.GCA_000419625_00454"/>